<keyword evidence="2" id="KW-1185">Reference proteome</keyword>
<comment type="caution">
    <text evidence="1">The sequence shown here is derived from an EMBL/GenBank/DDBJ whole genome shotgun (WGS) entry which is preliminary data.</text>
</comment>
<organism evidence="1 2">
    <name type="scientific">Eumeta variegata</name>
    <name type="common">Bagworm moth</name>
    <name type="synonym">Eumeta japonica</name>
    <dbReference type="NCBI Taxonomy" id="151549"/>
    <lineage>
        <taxon>Eukaryota</taxon>
        <taxon>Metazoa</taxon>
        <taxon>Ecdysozoa</taxon>
        <taxon>Arthropoda</taxon>
        <taxon>Hexapoda</taxon>
        <taxon>Insecta</taxon>
        <taxon>Pterygota</taxon>
        <taxon>Neoptera</taxon>
        <taxon>Endopterygota</taxon>
        <taxon>Lepidoptera</taxon>
        <taxon>Glossata</taxon>
        <taxon>Ditrysia</taxon>
        <taxon>Tineoidea</taxon>
        <taxon>Psychidae</taxon>
        <taxon>Oiketicinae</taxon>
        <taxon>Eumeta</taxon>
    </lineage>
</organism>
<dbReference type="EMBL" id="BGZK01004308">
    <property type="protein sequence ID" value="GBP08247.1"/>
    <property type="molecule type" value="Genomic_DNA"/>
</dbReference>
<reference evidence="1 2" key="1">
    <citation type="journal article" date="2019" name="Commun. Biol.">
        <title>The bagworm genome reveals a unique fibroin gene that provides high tensile strength.</title>
        <authorList>
            <person name="Kono N."/>
            <person name="Nakamura H."/>
            <person name="Ohtoshi R."/>
            <person name="Tomita M."/>
            <person name="Numata K."/>
            <person name="Arakawa K."/>
        </authorList>
    </citation>
    <scope>NUCLEOTIDE SEQUENCE [LARGE SCALE GENOMIC DNA]</scope>
</reference>
<dbReference type="OrthoDB" id="117690at2759"/>
<accession>A0A4C1T465</accession>
<evidence type="ECO:0000313" key="2">
    <source>
        <dbReference type="Proteomes" id="UP000299102"/>
    </source>
</evidence>
<gene>
    <name evidence="1" type="ORF">EVAR_100832_1</name>
</gene>
<evidence type="ECO:0008006" key="3">
    <source>
        <dbReference type="Google" id="ProtNLM"/>
    </source>
</evidence>
<dbReference type="Proteomes" id="UP000299102">
    <property type="component" value="Unassembled WGS sequence"/>
</dbReference>
<dbReference type="AlphaFoldDB" id="A0A4C1T465"/>
<dbReference type="SUPFAM" id="SSF53098">
    <property type="entry name" value="Ribonuclease H-like"/>
    <property type="match status" value="1"/>
</dbReference>
<proteinExistence type="predicted"/>
<dbReference type="InterPro" id="IPR012337">
    <property type="entry name" value="RNaseH-like_sf"/>
</dbReference>
<name>A0A4C1T465_EUMVA</name>
<protein>
    <recommendedName>
        <fullName evidence="3">Zinc finger BED domain-containing protein 4</fullName>
    </recommendedName>
</protein>
<sequence>MYQRVSAKSTRTIKDLPHIVITTDIWTRYIYTLGLDTTGIEAFARTTSCSASLSTSYNLQAELTTEEWIMMEKVVNILRYFEETTKSVSKSTATLSDAIPLINSLRKLLENRERVEEDDPCQTLSSNNSLKEVEKYLRSPNIPRAQIRFTGTMTSYPHLKKLAQKYQFKMSSVASEAIFPPDCPKVKSSVLLTAIEIEF</sequence>
<evidence type="ECO:0000313" key="1">
    <source>
        <dbReference type="EMBL" id="GBP08247.1"/>
    </source>
</evidence>